<dbReference type="EMBL" id="KL584712">
    <property type="protein sequence ID" value="KEQ72124.1"/>
    <property type="molecule type" value="Genomic_DNA"/>
</dbReference>
<dbReference type="AlphaFoldDB" id="A0A074WKK9"/>
<protein>
    <submittedName>
        <fullName evidence="1">Uncharacterized protein</fullName>
    </submittedName>
</protein>
<organism evidence="1 2">
    <name type="scientific">Aureobasidium namibiae CBS 147.97</name>
    <dbReference type="NCBI Taxonomy" id="1043004"/>
    <lineage>
        <taxon>Eukaryota</taxon>
        <taxon>Fungi</taxon>
        <taxon>Dikarya</taxon>
        <taxon>Ascomycota</taxon>
        <taxon>Pezizomycotina</taxon>
        <taxon>Dothideomycetes</taxon>
        <taxon>Dothideomycetidae</taxon>
        <taxon>Dothideales</taxon>
        <taxon>Saccotheciaceae</taxon>
        <taxon>Aureobasidium</taxon>
    </lineage>
</organism>
<name>A0A074WKK9_9PEZI</name>
<proteinExistence type="predicted"/>
<gene>
    <name evidence="1" type="ORF">M436DRAFT_83025</name>
</gene>
<accession>A0A074WKK9</accession>
<evidence type="ECO:0000313" key="1">
    <source>
        <dbReference type="EMBL" id="KEQ72124.1"/>
    </source>
</evidence>
<dbReference type="RefSeq" id="XP_013426426.1">
    <property type="nucleotide sequence ID" value="XM_013570972.1"/>
</dbReference>
<keyword evidence="2" id="KW-1185">Reference proteome</keyword>
<evidence type="ECO:0000313" key="2">
    <source>
        <dbReference type="Proteomes" id="UP000027730"/>
    </source>
</evidence>
<reference evidence="1 2" key="1">
    <citation type="journal article" date="2014" name="BMC Genomics">
        <title>Genome sequencing of four Aureobasidium pullulans varieties: biotechnological potential, stress tolerance, and description of new species.</title>
        <authorList>
            <person name="Gostin Ar C."/>
            <person name="Ohm R.A."/>
            <person name="Kogej T."/>
            <person name="Sonjak S."/>
            <person name="Turk M."/>
            <person name="Zajc J."/>
            <person name="Zalar P."/>
            <person name="Grube M."/>
            <person name="Sun H."/>
            <person name="Han J."/>
            <person name="Sharma A."/>
            <person name="Chiniquy J."/>
            <person name="Ngan C.Y."/>
            <person name="Lipzen A."/>
            <person name="Barry K."/>
            <person name="Grigoriev I.V."/>
            <person name="Gunde-Cimerman N."/>
        </authorList>
    </citation>
    <scope>NUCLEOTIDE SEQUENCE [LARGE SCALE GENOMIC DNA]</scope>
    <source>
        <strain evidence="1 2">CBS 147.97</strain>
    </source>
</reference>
<dbReference type="HOGENOM" id="CLU_2120628_0_0_1"/>
<sequence>MASFFDSTYWRERLNTITNLFNDERNHECIAELDFMLNYIELPPLYRIHAHALYAAALYDWYQAEDERARAESVYADTSTKWPLGENEKTDELLDKARRILDGNPFTRSTLDGL</sequence>
<dbReference type="GeneID" id="25417100"/>
<dbReference type="Proteomes" id="UP000027730">
    <property type="component" value="Unassembled WGS sequence"/>
</dbReference>